<dbReference type="Pfam" id="PF01590">
    <property type="entry name" value="GAF"/>
    <property type="match status" value="1"/>
</dbReference>
<sequence length="665" mass="70225">MSGYIGGDDDGGGGGDGTDDVVFSVLELLAEEAAVGRIDALLQRARRSGSPPAALARAERAVQLAREVHASFERGRQREAGFAALVDTARDLTLPYDLDTLLSVITRRVRLLLHFDMAYVSLRDSDSDSDDAMVIHTSEGSTTALNTGLRVEGGSGLGHRALTTGAPLWTADYLNDDTIPHSAGIDEVVEAEGLRAIMAVPLRHGDTNVGVLYGADRKVRHYTPDEIGLICSLADLAAVAIEKAGLLQQAQDQVAELELDGFRTRTSLIRLEQLGESYSRIMGLLVAGADLTSVAKAAGDALDGTLQMRDPAGGVVAAGGEIPDLDEDAIAKGVLAAHAQRAPVLADERTWVTPVVAGTEDLGVLVLRPVTRLVGQDSWLLQTTAQAFAVHLLMQRSAAVAEGPVRDELLDELLDASASTQSPHQIAQRARRLDIDLEQPHVLVAARPEGGEQGRAVVWASSYAYRMSGLKTVRSGCIVLLLPGTDASAAARAVADELAPLLGHPVSVGAAGPDFSPAEVARMYREAMRCLDALTALGGAGCAAAANDLGFLGLLLSDDYDVDGFIGAALGPVLEYDAERLTDLTRTLEAYFASGSSPTNAAEALHVHPNTVSRRLERITELLGSDWQKPGQALEVQLALRLQRARRVLRDRDGGGGGRPADDTV</sequence>
<dbReference type="InterPro" id="IPR003018">
    <property type="entry name" value="GAF"/>
</dbReference>
<evidence type="ECO:0000313" key="4">
    <source>
        <dbReference type="Proteomes" id="UP001237105"/>
    </source>
</evidence>
<keyword evidence="4" id="KW-1185">Reference proteome</keyword>
<dbReference type="InterPro" id="IPR051448">
    <property type="entry name" value="CdaR-like_regulators"/>
</dbReference>
<comment type="caution">
    <text evidence="3">The sequence shown here is derived from an EMBL/GenBank/DDBJ whole genome shotgun (WGS) entry which is preliminary data.</text>
</comment>
<dbReference type="InterPro" id="IPR042070">
    <property type="entry name" value="PucR_C-HTH_sf"/>
</dbReference>
<dbReference type="Gene3D" id="1.10.10.2840">
    <property type="entry name" value="PucR C-terminal helix-turn-helix domain"/>
    <property type="match status" value="1"/>
</dbReference>
<dbReference type="SMART" id="SM00065">
    <property type="entry name" value="GAF"/>
    <property type="match status" value="1"/>
</dbReference>
<reference evidence="3 4" key="1">
    <citation type="submission" date="2023-05" db="EMBL/GenBank/DDBJ databases">
        <title>Draft genome sequence of Streptomyces sp. B-S-A12 isolated from a cave soil in Thailand.</title>
        <authorList>
            <person name="Chamroensaksri N."/>
            <person name="Muangham S."/>
        </authorList>
    </citation>
    <scope>NUCLEOTIDE SEQUENCE [LARGE SCALE GENOMIC DNA]</scope>
    <source>
        <strain evidence="3 4">B-S-A12</strain>
    </source>
</reference>
<dbReference type="InterPro" id="IPR041522">
    <property type="entry name" value="CdaR_GGDEF"/>
</dbReference>
<dbReference type="PANTHER" id="PTHR33744">
    <property type="entry name" value="CARBOHYDRATE DIACID REGULATOR"/>
    <property type="match status" value="1"/>
</dbReference>
<dbReference type="Proteomes" id="UP001237105">
    <property type="component" value="Unassembled WGS sequence"/>
</dbReference>
<dbReference type="InterPro" id="IPR025736">
    <property type="entry name" value="PucR_C-HTH_dom"/>
</dbReference>
<dbReference type="Gene3D" id="3.30.450.40">
    <property type="match status" value="1"/>
</dbReference>
<dbReference type="Pfam" id="PF13556">
    <property type="entry name" value="HTH_30"/>
    <property type="match status" value="1"/>
</dbReference>
<organism evidence="3 4">
    <name type="scientific">Streptomyces luteolus</name>
    <dbReference type="NCBI Taxonomy" id="3043615"/>
    <lineage>
        <taxon>Bacteria</taxon>
        <taxon>Bacillati</taxon>
        <taxon>Actinomycetota</taxon>
        <taxon>Actinomycetes</taxon>
        <taxon>Kitasatosporales</taxon>
        <taxon>Streptomycetaceae</taxon>
        <taxon>Streptomyces</taxon>
    </lineage>
</organism>
<accession>A0ABT6T556</accession>
<dbReference type="PANTHER" id="PTHR33744:SF1">
    <property type="entry name" value="DNA-BINDING TRANSCRIPTIONAL ACTIVATOR ADER"/>
    <property type="match status" value="1"/>
</dbReference>
<comment type="similarity">
    <text evidence="1">Belongs to the CdaR family.</text>
</comment>
<name>A0ABT6T556_9ACTN</name>
<proteinExistence type="inferred from homology"/>
<evidence type="ECO:0000256" key="1">
    <source>
        <dbReference type="ARBA" id="ARBA00006754"/>
    </source>
</evidence>
<evidence type="ECO:0000313" key="3">
    <source>
        <dbReference type="EMBL" id="MDI3422954.1"/>
    </source>
</evidence>
<dbReference type="SUPFAM" id="SSF55781">
    <property type="entry name" value="GAF domain-like"/>
    <property type="match status" value="1"/>
</dbReference>
<feature type="domain" description="GAF" evidence="2">
    <location>
        <begin position="97"/>
        <end position="251"/>
    </location>
</feature>
<dbReference type="EMBL" id="JASCIS010000045">
    <property type="protein sequence ID" value="MDI3422954.1"/>
    <property type="molecule type" value="Genomic_DNA"/>
</dbReference>
<dbReference type="Pfam" id="PF17853">
    <property type="entry name" value="GGDEF_2"/>
    <property type="match status" value="1"/>
</dbReference>
<evidence type="ECO:0000259" key="2">
    <source>
        <dbReference type="SMART" id="SM00065"/>
    </source>
</evidence>
<dbReference type="InterPro" id="IPR029016">
    <property type="entry name" value="GAF-like_dom_sf"/>
</dbReference>
<protein>
    <submittedName>
        <fullName evidence="3">Helix-turn-helix domain-containing protein</fullName>
    </submittedName>
</protein>
<gene>
    <name evidence="3" type="ORF">QIT00_31170</name>
</gene>
<dbReference type="RefSeq" id="WP_282538804.1">
    <property type="nucleotide sequence ID" value="NZ_JASCIS010000045.1"/>
</dbReference>